<keyword evidence="3" id="KW-1133">Transmembrane helix</keyword>
<gene>
    <name evidence="5" type="ORF">SPHA_15777</name>
</gene>
<feature type="transmembrane region" description="Helical" evidence="3">
    <location>
        <begin position="6"/>
        <end position="30"/>
    </location>
</feature>
<evidence type="ECO:0000313" key="5">
    <source>
        <dbReference type="EMBL" id="CAE1225709.1"/>
    </source>
</evidence>
<evidence type="ECO:0000256" key="1">
    <source>
        <dbReference type="ARBA" id="ARBA00001933"/>
    </source>
</evidence>
<dbReference type="EMBL" id="CAHIKZ030000552">
    <property type="protein sequence ID" value="CAE1225709.1"/>
    <property type="molecule type" value="Genomic_DNA"/>
</dbReference>
<dbReference type="UniPathway" id="UPA00193"/>
<dbReference type="InterPro" id="IPR015421">
    <property type="entry name" value="PyrdxlP-dep_Trfase_major"/>
</dbReference>
<evidence type="ECO:0000256" key="3">
    <source>
        <dbReference type="SAM" id="Phobius"/>
    </source>
</evidence>
<accession>A0A812BFE7</accession>
<evidence type="ECO:0000259" key="4">
    <source>
        <dbReference type="Pfam" id="PF00464"/>
    </source>
</evidence>
<dbReference type="PANTHER" id="PTHR11680:SF59">
    <property type="entry name" value="SERINE HYDROXYMETHYLTRANSFERASE, CYTOSOLIC"/>
    <property type="match status" value="1"/>
</dbReference>
<evidence type="ECO:0000256" key="2">
    <source>
        <dbReference type="ARBA" id="ARBA00022898"/>
    </source>
</evidence>
<dbReference type="InterPro" id="IPR049943">
    <property type="entry name" value="Ser_HO-MeTrfase-like"/>
</dbReference>
<dbReference type="SUPFAM" id="SSF53383">
    <property type="entry name" value="PLP-dependent transferases"/>
    <property type="match status" value="1"/>
</dbReference>
<dbReference type="GO" id="GO:0030170">
    <property type="term" value="F:pyridoxal phosphate binding"/>
    <property type="evidence" value="ECO:0007669"/>
    <property type="project" value="TreeGrafter"/>
</dbReference>
<keyword evidence="3" id="KW-0472">Membrane</keyword>
<organism evidence="5 6">
    <name type="scientific">Acanthosepion pharaonis</name>
    <name type="common">Pharaoh cuttlefish</name>
    <name type="synonym">Sepia pharaonis</name>
    <dbReference type="NCBI Taxonomy" id="158019"/>
    <lineage>
        <taxon>Eukaryota</taxon>
        <taxon>Metazoa</taxon>
        <taxon>Spiralia</taxon>
        <taxon>Lophotrochozoa</taxon>
        <taxon>Mollusca</taxon>
        <taxon>Cephalopoda</taxon>
        <taxon>Coleoidea</taxon>
        <taxon>Decapodiformes</taxon>
        <taxon>Sepiida</taxon>
        <taxon>Sepiina</taxon>
        <taxon>Sepiidae</taxon>
        <taxon>Acanthosepion</taxon>
    </lineage>
</organism>
<dbReference type="GO" id="GO:0035999">
    <property type="term" value="P:tetrahydrofolate interconversion"/>
    <property type="evidence" value="ECO:0007669"/>
    <property type="project" value="UniProtKB-UniPathway"/>
</dbReference>
<protein>
    <submittedName>
        <fullName evidence="5">GlyA</fullName>
        <ecNumber evidence="5">2.1.2.1</ecNumber>
    </submittedName>
</protein>
<sequence>MSFFLLFVIFSYFPFFLSTIHRFYFFFFFISSHYYHVFPQISFFSFLLRFFFLNISYSFSFLLYLFLNLLLYFVWFSIFFSYFLFFPHNADNESVRNIQLLCEKRALESFRLSPDQWGVNVKPLSGSPANLAVYTAVVGPHGRLMGLDFLDGGHMTHGFMNLKKKMSSSSIFFESLPYKVDQKTGYIDYDILERNARLFKPALIIAGATCYPRHLDYIRFRQIANEVDCLLMADMAHISGLVAAGVVPSPFDHCDIVTTTSHKSLRGPMAGMIFYKKGTNVSLSLSQSLSPLSLPSLPPLSLICFFFFALAIKKSIRLTL</sequence>
<dbReference type="AlphaFoldDB" id="A0A812BFE7"/>
<dbReference type="Proteomes" id="UP000597762">
    <property type="component" value="Unassembled WGS sequence"/>
</dbReference>
<reference evidence="5" key="1">
    <citation type="submission" date="2021-01" db="EMBL/GenBank/DDBJ databases">
        <authorList>
            <person name="Li R."/>
            <person name="Bekaert M."/>
        </authorList>
    </citation>
    <scope>NUCLEOTIDE SEQUENCE</scope>
    <source>
        <strain evidence="5">Farmed</strain>
    </source>
</reference>
<evidence type="ECO:0000313" key="6">
    <source>
        <dbReference type="Proteomes" id="UP000597762"/>
    </source>
</evidence>
<proteinExistence type="predicted"/>
<dbReference type="Gene3D" id="3.40.640.10">
    <property type="entry name" value="Type I PLP-dependent aspartate aminotransferase-like (Major domain)"/>
    <property type="match status" value="1"/>
</dbReference>
<feature type="transmembrane region" description="Helical" evidence="3">
    <location>
        <begin position="37"/>
        <end position="55"/>
    </location>
</feature>
<comment type="caution">
    <text evidence="5">The sequence shown here is derived from an EMBL/GenBank/DDBJ whole genome shotgun (WGS) entry which is preliminary data.</text>
</comment>
<dbReference type="GO" id="GO:0005739">
    <property type="term" value="C:mitochondrion"/>
    <property type="evidence" value="ECO:0007669"/>
    <property type="project" value="TreeGrafter"/>
</dbReference>
<dbReference type="PANTHER" id="PTHR11680">
    <property type="entry name" value="SERINE HYDROXYMETHYLTRANSFERASE"/>
    <property type="match status" value="1"/>
</dbReference>
<feature type="transmembrane region" description="Helical" evidence="3">
    <location>
        <begin position="61"/>
        <end position="86"/>
    </location>
</feature>
<keyword evidence="3" id="KW-0812">Transmembrane</keyword>
<dbReference type="InterPro" id="IPR015424">
    <property type="entry name" value="PyrdxlP-dep_Trfase"/>
</dbReference>
<dbReference type="GO" id="GO:0019264">
    <property type="term" value="P:glycine biosynthetic process from serine"/>
    <property type="evidence" value="ECO:0007669"/>
    <property type="project" value="TreeGrafter"/>
</dbReference>
<keyword evidence="2" id="KW-0663">Pyridoxal phosphate</keyword>
<dbReference type="GO" id="GO:0004372">
    <property type="term" value="F:glycine hydroxymethyltransferase activity"/>
    <property type="evidence" value="ECO:0007669"/>
    <property type="project" value="UniProtKB-EC"/>
</dbReference>
<keyword evidence="6" id="KW-1185">Reference proteome</keyword>
<dbReference type="GO" id="GO:0005634">
    <property type="term" value="C:nucleus"/>
    <property type="evidence" value="ECO:0007669"/>
    <property type="project" value="TreeGrafter"/>
</dbReference>
<dbReference type="Pfam" id="PF00464">
    <property type="entry name" value="SHMT"/>
    <property type="match status" value="1"/>
</dbReference>
<dbReference type="InterPro" id="IPR039429">
    <property type="entry name" value="SHMT-like_dom"/>
</dbReference>
<dbReference type="OrthoDB" id="10265628at2759"/>
<comment type="cofactor">
    <cofactor evidence="1">
        <name>pyridoxal 5'-phosphate</name>
        <dbReference type="ChEBI" id="CHEBI:597326"/>
    </cofactor>
</comment>
<dbReference type="EC" id="2.1.2.1" evidence="5"/>
<name>A0A812BFE7_ACAPH</name>
<keyword evidence="5" id="KW-0808">Transferase</keyword>
<feature type="domain" description="Serine hydroxymethyltransferase-like" evidence="4">
    <location>
        <begin position="92"/>
        <end position="280"/>
    </location>
</feature>